<feature type="binding site" evidence="9">
    <location>
        <position position="10"/>
    </location>
    <ligand>
        <name>substrate</name>
    </ligand>
</feature>
<dbReference type="RefSeq" id="WP_277731007.1">
    <property type="nucleotide sequence ID" value="NZ_CP120733.1"/>
</dbReference>
<evidence type="ECO:0000256" key="4">
    <source>
        <dbReference type="ARBA" id="ARBA00022741"/>
    </source>
</evidence>
<name>A0ABY8E861_9FIRM</name>
<feature type="binding site" evidence="9">
    <location>
        <position position="42"/>
    </location>
    <ligand>
        <name>substrate</name>
    </ligand>
</feature>
<evidence type="ECO:0000256" key="5">
    <source>
        <dbReference type="ARBA" id="ARBA00022840"/>
    </source>
</evidence>
<dbReference type="Proteomes" id="UP001222800">
    <property type="component" value="Chromosome"/>
</dbReference>
<dbReference type="SUPFAM" id="SSF52374">
    <property type="entry name" value="Nucleotidylyl transferase"/>
    <property type="match status" value="1"/>
</dbReference>
<comment type="pathway">
    <text evidence="9">Cofactor biosynthesis; coenzyme A biosynthesis; CoA from (R)-pantothenate: step 4/5.</text>
</comment>
<feature type="binding site" evidence="9">
    <location>
        <position position="99"/>
    </location>
    <ligand>
        <name>ATP</name>
        <dbReference type="ChEBI" id="CHEBI:30616"/>
    </ligand>
</feature>
<evidence type="ECO:0000256" key="1">
    <source>
        <dbReference type="ARBA" id="ARBA00022490"/>
    </source>
</evidence>
<comment type="subunit">
    <text evidence="9">Homohexamer.</text>
</comment>
<feature type="binding site" evidence="9">
    <location>
        <position position="18"/>
    </location>
    <ligand>
        <name>ATP</name>
        <dbReference type="ChEBI" id="CHEBI:30616"/>
    </ligand>
</feature>
<feature type="binding site" evidence="9">
    <location>
        <position position="88"/>
    </location>
    <ligand>
        <name>substrate</name>
    </ligand>
</feature>
<feature type="binding site" evidence="9">
    <location>
        <position position="74"/>
    </location>
    <ligand>
        <name>substrate</name>
    </ligand>
</feature>
<evidence type="ECO:0000313" key="11">
    <source>
        <dbReference type="EMBL" id="WFD09086.1"/>
    </source>
</evidence>
<evidence type="ECO:0000256" key="3">
    <source>
        <dbReference type="ARBA" id="ARBA00022695"/>
    </source>
</evidence>
<dbReference type="PANTHER" id="PTHR21342">
    <property type="entry name" value="PHOSPHOPANTETHEINE ADENYLYLTRANSFERASE"/>
    <property type="match status" value="1"/>
</dbReference>
<keyword evidence="12" id="KW-1185">Reference proteome</keyword>
<dbReference type="GO" id="GO:0004595">
    <property type="term" value="F:pantetheine-phosphate adenylyltransferase activity"/>
    <property type="evidence" value="ECO:0007669"/>
    <property type="project" value="UniProtKB-EC"/>
</dbReference>
<evidence type="ECO:0000256" key="6">
    <source>
        <dbReference type="ARBA" id="ARBA00022842"/>
    </source>
</evidence>
<evidence type="ECO:0000256" key="7">
    <source>
        <dbReference type="ARBA" id="ARBA00022993"/>
    </source>
</evidence>
<gene>
    <name evidence="9 11" type="primary">coaD</name>
    <name evidence="11" type="ORF">P4S50_11880</name>
</gene>
<dbReference type="Pfam" id="PF01467">
    <property type="entry name" value="CTP_transf_like"/>
    <property type="match status" value="1"/>
</dbReference>
<keyword evidence="2 9" id="KW-0808">Transferase</keyword>
<proteinExistence type="inferred from homology"/>
<dbReference type="InterPro" id="IPR004821">
    <property type="entry name" value="Cyt_trans-like"/>
</dbReference>
<keyword evidence="4 9" id="KW-0547">Nucleotide-binding</keyword>
<dbReference type="EMBL" id="CP120733">
    <property type="protein sequence ID" value="WFD09086.1"/>
    <property type="molecule type" value="Genomic_DNA"/>
</dbReference>
<evidence type="ECO:0000256" key="8">
    <source>
        <dbReference type="ARBA" id="ARBA00029346"/>
    </source>
</evidence>
<keyword evidence="1 9" id="KW-0963">Cytoplasm</keyword>
<reference evidence="11 12" key="1">
    <citation type="submission" date="2023-03" db="EMBL/GenBank/DDBJ databases">
        <title>Complete genome sequence of Tepidibacter sp. SWIR-1, isolated from a deep-sea hydrothermal vent.</title>
        <authorList>
            <person name="Li X."/>
        </authorList>
    </citation>
    <scope>NUCLEOTIDE SEQUENCE [LARGE SCALE GENOMIC DNA]</scope>
    <source>
        <strain evidence="11 12">SWIR-1</strain>
    </source>
</reference>
<feature type="binding site" evidence="9">
    <location>
        <begin position="10"/>
        <end position="11"/>
    </location>
    <ligand>
        <name>ATP</name>
        <dbReference type="ChEBI" id="CHEBI:30616"/>
    </ligand>
</feature>
<evidence type="ECO:0000259" key="10">
    <source>
        <dbReference type="Pfam" id="PF01467"/>
    </source>
</evidence>
<comment type="cofactor">
    <cofactor evidence="9">
        <name>Mg(2+)</name>
        <dbReference type="ChEBI" id="CHEBI:18420"/>
    </cofactor>
</comment>
<evidence type="ECO:0000313" key="12">
    <source>
        <dbReference type="Proteomes" id="UP001222800"/>
    </source>
</evidence>
<organism evidence="11 12">
    <name type="scientific">Tepidibacter hydrothermalis</name>
    <dbReference type="NCBI Taxonomy" id="3036126"/>
    <lineage>
        <taxon>Bacteria</taxon>
        <taxon>Bacillati</taxon>
        <taxon>Bacillota</taxon>
        <taxon>Clostridia</taxon>
        <taxon>Peptostreptococcales</taxon>
        <taxon>Peptostreptococcaceae</taxon>
        <taxon>Tepidibacter</taxon>
    </lineage>
</organism>
<dbReference type="PRINTS" id="PR01020">
    <property type="entry name" value="LPSBIOSNTHSS"/>
</dbReference>
<comment type="similarity">
    <text evidence="9">Belongs to the bacterial CoaD family.</text>
</comment>
<dbReference type="EC" id="2.7.7.3" evidence="9"/>
<dbReference type="InterPro" id="IPR001980">
    <property type="entry name" value="PPAT"/>
</dbReference>
<accession>A0ABY8E861</accession>
<keyword evidence="5 9" id="KW-0067">ATP-binding</keyword>
<keyword evidence="6 9" id="KW-0460">Magnesium</keyword>
<feature type="binding site" evidence="9">
    <location>
        <begin position="89"/>
        <end position="91"/>
    </location>
    <ligand>
        <name>ATP</name>
        <dbReference type="ChEBI" id="CHEBI:30616"/>
    </ligand>
</feature>
<keyword evidence="7 9" id="KW-0173">Coenzyme A biosynthesis</keyword>
<feature type="site" description="Transition state stabilizer" evidence="9">
    <location>
        <position position="18"/>
    </location>
</feature>
<protein>
    <recommendedName>
        <fullName evidence="9">Phosphopantetheine adenylyltransferase</fullName>
        <ecNumber evidence="9">2.7.7.3</ecNumber>
    </recommendedName>
    <alternativeName>
        <fullName evidence="9">Dephospho-CoA pyrophosphorylase</fullName>
    </alternativeName>
    <alternativeName>
        <fullName evidence="9">Pantetheine-phosphate adenylyltransferase</fullName>
        <shortName evidence="9">PPAT</shortName>
    </alternativeName>
</protein>
<dbReference type="NCBIfam" id="TIGR00125">
    <property type="entry name" value="cyt_tran_rel"/>
    <property type="match status" value="1"/>
</dbReference>
<dbReference type="PANTHER" id="PTHR21342:SF1">
    <property type="entry name" value="PHOSPHOPANTETHEINE ADENYLYLTRANSFERASE"/>
    <property type="match status" value="1"/>
</dbReference>
<dbReference type="NCBIfam" id="TIGR01510">
    <property type="entry name" value="coaD_prev_kdtB"/>
    <property type="match status" value="1"/>
</dbReference>
<feature type="binding site" evidence="9">
    <location>
        <begin position="124"/>
        <end position="130"/>
    </location>
    <ligand>
        <name>ATP</name>
        <dbReference type="ChEBI" id="CHEBI:30616"/>
    </ligand>
</feature>
<feature type="domain" description="Cytidyltransferase-like" evidence="10">
    <location>
        <begin position="6"/>
        <end position="134"/>
    </location>
</feature>
<evidence type="ECO:0000256" key="9">
    <source>
        <dbReference type="HAMAP-Rule" id="MF_00151"/>
    </source>
</evidence>
<keyword evidence="3 9" id="KW-0548">Nucleotidyltransferase</keyword>
<comment type="function">
    <text evidence="9">Reversibly transfers an adenylyl group from ATP to 4'-phosphopantetheine, yielding dephospho-CoA (dPCoA) and pyrophosphate.</text>
</comment>
<sequence>MKKIAVYPGSFDPITNGHLDIIKRASKLFDKLIVAVLYNSSKNSLFSFEERVELIREVVKDIDNVEVDSFTGLLIDYCNNKKVNAIIRGLRAVSDFEYELQMAQMNRQLNQDIETVILTTSTRYSFISSSLIKEVAKYKGDILELVPNNVSKEVYKKLHGGD</sequence>
<dbReference type="CDD" id="cd02163">
    <property type="entry name" value="PPAT"/>
    <property type="match status" value="1"/>
</dbReference>
<comment type="catalytic activity">
    <reaction evidence="8 9">
        <text>(R)-4'-phosphopantetheine + ATP + H(+) = 3'-dephospho-CoA + diphosphate</text>
        <dbReference type="Rhea" id="RHEA:19801"/>
        <dbReference type="ChEBI" id="CHEBI:15378"/>
        <dbReference type="ChEBI" id="CHEBI:30616"/>
        <dbReference type="ChEBI" id="CHEBI:33019"/>
        <dbReference type="ChEBI" id="CHEBI:57328"/>
        <dbReference type="ChEBI" id="CHEBI:61723"/>
        <dbReference type="EC" id="2.7.7.3"/>
    </reaction>
</comment>
<evidence type="ECO:0000256" key="2">
    <source>
        <dbReference type="ARBA" id="ARBA00022679"/>
    </source>
</evidence>
<dbReference type="Gene3D" id="3.40.50.620">
    <property type="entry name" value="HUPs"/>
    <property type="match status" value="1"/>
</dbReference>
<comment type="subcellular location">
    <subcellularLocation>
        <location evidence="9">Cytoplasm</location>
    </subcellularLocation>
</comment>
<dbReference type="InterPro" id="IPR014729">
    <property type="entry name" value="Rossmann-like_a/b/a_fold"/>
</dbReference>
<dbReference type="HAMAP" id="MF_00151">
    <property type="entry name" value="PPAT_bact"/>
    <property type="match status" value="1"/>
</dbReference>